<dbReference type="RefSeq" id="XP_040684044.1">
    <property type="nucleotide sequence ID" value="XM_040833685.1"/>
</dbReference>
<keyword evidence="6" id="KW-0460">Magnesium</keyword>
<keyword evidence="5" id="KW-0378">Hydrolase</keyword>
<dbReference type="GO" id="GO:0006796">
    <property type="term" value="P:phosphate-containing compound metabolic process"/>
    <property type="evidence" value="ECO:0007669"/>
    <property type="project" value="InterPro"/>
</dbReference>
<dbReference type="EC" id="3.6.1.1" evidence="3"/>
<evidence type="ECO:0000256" key="6">
    <source>
        <dbReference type="ARBA" id="ARBA00022842"/>
    </source>
</evidence>
<evidence type="ECO:0000256" key="5">
    <source>
        <dbReference type="ARBA" id="ARBA00022801"/>
    </source>
</evidence>
<evidence type="ECO:0000256" key="4">
    <source>
        <dbReference type="ARBA" id="ARBA00022723"/>
    </source>
</evidence>
<name>A0A1L9R657_ASPWE</name>
<dbReference type="SUPFAM" id="SSF50324">
    <property type="entry name" value="Inorganic pyrophosphatase"/>
    <property type="match status" value="1"/>
</dbReference>
<dbReference type="GO" id="GO:0005737">
    <property type="term" value="C:cytoplasm"/>
    <property type="evidence" value="ECO:0007669"/>
    <property type="project" value="InterPro"/>
</dbReference>
<proteinExistence type="inferred from homology"/>
<dbReference type="Pfam" id="PF00719">
    <property type="entry name" value="Pyrophosphatase"/>
    <property type="match status" value="1"/>
</dbReference>
<protein>
    <recommendedName>
        <fullName evidence="3">inorganic diphosphatase</fullName>
        <ecNumber evidence="3">3.6.1.1</ecNumber>
    </recommendedName>
</protein>
<evidence type="ECO:0000256" key="1">
    <source>
        <dbReference type="ARBA" id="ARBA00001946"/>
    </source>
</evidence>
<dbReference type="InterPro" id="IPR008162">
    <property type="entry name" value="Pyrophosphatase"/>
</dbReference>
<comment type="cofactor">
    <cofactor evidence="1">
        <name>Mg(2+)</name>
        <dbReference type="ChEBI" id="CHEBI:18420"/>
    </cofactor>
</comment>
<organism evidence="7 8">
    <name type="scientific">Aspergillus wentii DTO 134E9</name>
    <dbReference type="NCBI Taxonomy" id="1073089"/>
    <lineage>
        <taxon>Eukaryota</taxon>
        <taxon>Fungi</taxon>
        <taxon>Dikarya</taxon>
        <taxon>Ascomycota</taxon>
        <taxon>Pezizomycotina</taxon>
        <taxon>Eurotiomycetes</taxon>
        <taxon>Eurotiomycetidae</taxon>
        <taxon>Eurotiales</taxon>
        <taxon>Aspergillaceae</taxon>
        <taxon>Aspergillus</taxon>
        <taxon>Aspergillus subgen. Cremei</taxon>
    </lineage>
</organism>
<dbReference type="AlphaFoldDB" id="A0A1L9R657"/>
<dbReference type="STRING" id="1073089.A0A1L9R657"/>
<dbReference type="GO" id="GO:0004427">
    <property type="term" value="F:inorganic diphosphate phosphatase activity"/>
    <property type="evidence" value="ECO:0007669"/>
    <property type="project" value="UniProtKB-EC"/>
</dbReference>
<evidence type="ECO:0000313" key="7">
    <source>
        <dbReference type="EMBL" id="OJJ30367.1"/>
    </source>
</evidence>
<dbReference type="OrthoDB" id="1608002at2759"/>
<dbReference type="EMBL" id="KV878217">
    <property type="protein sequence ID" value="OJJ30367.1"/>
    <property type="molecule type" value="Genomic_DNA"/>
</dbReference>
<dbReference type="PANTHER" id="PTHR10286">
    <property type="entry name" value="INORGANIC PYROPHOSPHATASE"/>
    <property type="match status" value="1"/>
</dbReference>
<dbReference type="Gene3D" id="3.90.80.10">
    <property type="entry name" value="Inorganic pyrophosphatase"/>
    <property type="match status" value="1"/>
</dbReference>
<keyword evidence="8" id="KW-1185">Reference proteome</keyword>
<dbReference type="GO" id="GO:0000287">
    <property type="term" value="F:magnesium ion binding"/>
    <property type="evidence" value="ECO:0007669"/>
    <property type="project" value="InterPro"/>
</dbReference>
<evidence type="ECO:0000313" key="8">
    <source>
        <dbReference type="Proteomes" id="UP000184383"/>
    </source>
</evidence>
<dbReference type="InterPro" id="IPR036649">
    <property type="entry name" value="Pyrophosphatase_sf"/>
</dbReference>
<evidence type="ECO:0000256" key="3">
    <source>
        <dbReference type="ARBA" id="ARBA00012146"/>
    </source>
</evidence>
<evidence type="ECO:0000256" key="2">
    <source>
        <dbReference type="ARBA" id="ARBA00006220"/>
    </source>
</evidence>
<gene>
    <name evidence="7" type="ORF">ASPWEDRAFT_32553</name>
</gene>
<dbReference type="Proteomes" id="UP000184383">
    <property type="component" value="Unassembled WGS sequence"/>
</dbReference>
<reference evidence="8" key="1">
    <citation type="journal article" date="2017" name="Genome Biol.">
        <title>Comparative genomics reveals high biological diversity and specific adaptations in the industrially and medically important fungal genus Aspergillus.</title>
        <authorList>
            <person name="de Vries R.P."/>
            <person name="Riley R."/>
            <person name="Wiebenga A."/>
            <person name="Aguilar-Osorio G."/>
            <person name="Amillis S."/>
            <person name="Uchima C.A."/>
            <person name="Anderluh G."/>
            <person name="Asadollahi M."/>
            <person name="Askin M."/>
            <person name="Barry K."/>
            <person name="Battaglia E."/>
            <person name="Bayram O."/>
            <person name="Benocci T."/>
            <person name="Braus-Stromeyer S.A."/>
            <person name="Caldana C."/>
            <person name="Canovas D."/>
            <person name="Cerqueira G.C."/>
            <person name="Chen F."/>
            <person name="Chen W."/>
            <person name="Choi C."/>
            <person name="Clum A."/>
            <person name="Dos Santos R.A."/>
            <person name="Damasio A.R."/>
            <person name="Diallinas G."/>
            <person name="Emri T."/>
            <person name="Fekete E."/>
            <person name="Flipphi M."/>
            <person name="Freyberg S."/>
            <person name="Gallo A."/>
            <person name="Gournas C."/>
            <person name="Habgood R."/>
            <person name="Hainaut M."/>
            <person name="Harispe M.L."/>
            <person name="Henrissat B."/>
            <person name="Hilden K.S."/>
            <person name="Hope R."/>
            <person name="Hossain A."/>
            <person name="Karabika E."/>
            <person name="Karaffa L."/>
            <person name="Karanyi Z."/>
            <person name="Krasevec N."/>
            <person name="Kuo A."/>
            <person name="Kusch H."/>
            <person name="LaButti K."/>
            <person name="Lagendijk E.L."/>
            <person name="Lapidus A."/>
            <person name="Levasseur A."/>
            <person name="Lindquist E."/>
            <person name="Lipzen A."/>
            <person name="Logrieco A.F."/>
            <person name="MacCabe A."/>
            <person name="Maekelae M.R."/>
            <person name="Malavazi I."/>
            <person name="Melin P."/>
            <person name="Meyer V."/>
            <person name="Mielnichuk N."/>
            <person name="Miskei M."/>
            <person name="Molnar A.P."/>
            <person name="Mule G."/>
            <person name="Ngan C.Y."/>
            <person name="Orejas M."/>
            <person name="Orosz E."/>
            <person name="Ouedraogo J.P."/>
            <person name="Overkamp K.M."/>
            <person name="Park H.-S."/>
            <person name="Perrone G."/>
            <person name="Piumi F."/>
            <person name="Punt P.J."/>
            <person name="Ram A.F."/>
            <person name="Ramon A."/>
            <person name="Rauscher S."/>
            <person name="Record E."/>
            <person name="Riano-Pachon D.M."/>
            <person name="Robert V."/>
            <person name="Roehrig J."/>
            <person name="Ruller R."/>
            <person name="Salamov A."/>
            <person name="Salih N.S."/>
            <person name="Samson R.A."/>
            <person name="Sandor E."/>
            <person name="Sanguinetti M."/>
            <person name="Schuetze T."/>
            <person name="Sepcic K."/>
            <person name="Shelest E."/>
            <person name="Sherlock G."/>
            <person name="Sophianopoulou V."/>
            <person name="Squina F.M."/>
            <person name="Sun H."/>
            <person name="Susca A."/>
            <person name="Todd R.B."/>
            <person name="Tsang A."/>
            <person name="Unkles S.E."/>
            <person name="van de Wiele N."/>
            <person name="van Rossen-Uffink D."/>
            <person name="Oliveira J.V."/>
            <person name="Vesth T.C."/>
            <person name="Visser J."/>
            <person name="Yu J.-H."/>
            <person name="Zhou M."/>
            <person name="Andersen M.R."/>
            <person name="Archer D.B."/>
            <person name="Baker S.E."/>
            <person name="Benoit I."/>
            <person name="Brakhage A.A."/>
            <person name="Braus G.H."/>
            <person name="Fischer R."/>
            <person name="Frisvad J.C."/>
            <person name="Goldman G.H."/>
            <person name="Houbraken J."/>
            <person name="Oakley B."/>
            <person name="Pocsi I."/>
            <person name="Scazzocchio C."/>
            <person name="Seiboth B."/>
            <person name="vanKuyk P.A."/>
            <person name="Wortman J."/>
            <person name="Dyer P.S."/>
            <person name="Grigoriev I.V."/>
        </authorList>
    </citation>
    <scope>NUCLEOTIDE SEQUENCE [LARGE SCALE GENOMIC DNA]</scope>
    <source>
        <strain evidence="8">DTO 134E9</strain>
    </source>
</reference>
<comment type="similarity">
    <text evidence="2">Belongs to the PPase family.</text>
</comment>
<dbReference type="VEuPathDB" id="FungiDB:ASPWEDRAFT_32553"/>
<accession>A0A1L9R657</accession>
<dbReference type="GeneID" id="63749533"/>
<sequence>MPEYKAYQTGTPNTKDFRTYLSRDNELCSPWHDVPLFVDDKRQVVNAVIEVPRWSNVKMEQDEICKDEFLTPLSQVMKDDKTPRYVPNIFPHRGYPWNYGTLPQTYEDPTLHDTHTNLPGHGNGVNMCELSGELAHPGQVKRVKVLGAFAVIEAGRTDWKIVVVDVANPLARELSDIGDVEPVMPGYLGTMTEWFRIWRTADEGDNGVNFVAFNGEVRDRRFALMLLERCHASWKKLMTEPTMQAKLSMKDVPIGDLNLVDQIKQLKQGEGEKIDQRAVERFHFLAANWPLAASCPGLMDISNSQ</sequence>
<keyword evidence="4" id="KW-0479">Metal-binding</keyword>